<evidence type="ECO:0000313" key="2">
    <source>
        <dbReference type="Proteomes" id="UP001202328"/>
    </source>
</evidence>
<keyword evidence="2" id="KW-1185">Reference proteome</keyword>
<sequence length="61" mass="7046">VGKSRLIRSLVKRYNKKNINKLYMQGPVTIISGRLLIDYRCSRDIVLYGYLRGCDIKKGAK</sequence>
<proteinExistence type="predicted"/>
<dbReference type="AlphaFoldDB" id="A0AAD4XB47"/>
<accession>A0AAD4XB47</accession>
<organism evidence="1 2">
    <name type="scientific">Papaver atlanticum</name>
    <dbReference type="NCBI Taxonomy" id="357466"/>
    <lineage>
        <taxon>Eukaryota</taxon>
        <taxon>Viridiplantae</taxon>
        <taxon>Streptophyta</taxon>
        <taxon>Embryophyta</taxon>
        <taxon>Tracheophyta</taxon>
        <taxon>Spermatophyta</taxon>
        <taxon>Magnoliopsida</taxon>
        <taxon>Ranunculales</taxon>
        <taxon>Papaveraceae</taxon>
        <taxon>Papaveroideae</taxon>
        <taxon>Papaver</taxon>
    </lineage>
</organism>
<feature type="non-terminal residue" evidence="1">
    <location>
        <position position="61"/>
    </location>
</feature>
<comment type="caution">
    <text evidence="1">The sequence shown here is derived from an EMBL/GenBank/DDBJ whole genome shotgun (WGS) entry which is preliminary data.</text>
</comment>
<reference evidence="1" key="1">
    <citation type="submission" date="2022-04" db="EMBL/GenBank/DDBJ databases">
        <title>A functionally conserved STORR gene fusion in Papaver species that diverged 16.8 million years ago.</title>
        <authorList>
            <person name="Catania T."/>
        </authorList>
    </citation>
    <scope>NUCLEOTIDE SEQUENCE</scope>
    <source>
        <strain evidence="1">S-188037</strain>
    </source>
</reference>
<protein>
    <submittedName>
        <fullName evidence="1">Uncharacterized protein</fullName>
    </submittedName>
</protein>
<dbReference type="EMBL" id="JAJJMB010012717">
    <property type="protein sequence ID" value="KAI3873919.1"/>
    <property type="molecule type" value="Genomic_DNA"/>
</dbReference>
<evidence type="ECO:0000313" key="1">
    <source>
        <dbReference type="EMBL" id="KAI3873919.1"/>
    </source>
</evidence>
<gene>
    <name evidence="1" type="ORF">MKW98_001568</name>
</gene>
<name>A0AAD4XB47_9MAGN</name>
<dbReference type="Proteomes" id="UP001202328">
    <property type="component" value="Unassembled WGS sequence"/>
</dbReference>
<feature type="non-terminal residue" evidence="1">
    <location>
        <position position="1"/>
    </location>
</feature>